<dbReference type="AlphaFoldDB" id="A0A1Y6FFT2"/>
<gene>
    <name evidence="1" type="ORF">SAMN06297468_2331</name>
</gene>
<dbReference type="Proteomes" id="UP000194420">
    <property type="component" value="Unassembled WGS sequence"/>
</dbReference>
<dbReference type="EMBL" id="FXWG01000003">
    <property type="protein sequence ID" value="SMQ73828.1"/>
    <property type="molecule type" value="Genomic_DNA"/>
</dbReference>
<name>A0A1Y6FFT2_9SPHN</name>
<keyword evidence="2" id="KW-1185">Reference proteome</keyword>
<proteinExistence type="predicted"/>
<protein>
    <submittedName>
        <fullName evidence="1">Uncharacterized protein</fullName>
    </submittedName>
</protein>
<reference evidence="2" key="1">
    <citation type="submission" date="2017-04" db="EMBL/GenBank/DDBJ databases">
        <authorList>
            <person name="Varghese N."/>
            <person name="Submissions S."/>
        </authorList>
    </citation>
    <scope>NUCLEOTIDE SEQUENCE [LARGE SCALE GENOMIC DNA]</scope>
</reference>
<accession>A0A1Y6FFT2</accession>
<sequence>MIAYLLLAFFGFSALVTLTSLFDSFVRGRNAFRAIRAEMRSAQDLALPSFSADVVRLRSHARPDRVATQRLSSQPQRAAA</sequence>
<organism evidence="1 2">
    <name type="scientific">Altererythrobacter xiamenensis</name>
    <dbReference type="NCBI Taxonomy" id="1316679"/>
    <lineage>
        <taxon>Bacteria</taxon>
        <taxon>Pseudomonadati</taxon>
        <taxon>Pseudomonadota</taxon>
        <taxon>Alphaproteobacteria</taxon>
        <taxon>Sphingomonadales</taxon>
        <taxon>Erythrobacteraceae</taxon>
        <taxon>Altererythrobacter</taxon>
    </lineage>
</organism>
<evidence type="ECO:0000313" key="2">
    <source>
        <dbReference type="Proteomes" id="UP000194420"/>
    </source>
</evidence>
<evidence type="ECO:0000313" key="1">
    <source>
        <dbReference type="EMBL" id="SMQ73828.1"/>
    </source>
</evidence>